<dbReference type="EMBL" id="BMAO01031846">
    <property type="protein sequence ID" value="GFQ78021.1"/>
    <property type="molecule type" value="Genomic_DNA"/>
</dbReference>
<accession>A0A8X6KMD0</accession>
<dbReference type="PANTHER" id="PTHR47331:SF5">
    <property type="entry name" value="RIBONUCLEASE H"/>
    <property type="match status" value="1"/>
</dbReference>
<evidence type="ECO:0000313" key="1">
    <source>
        <dbReference type="EMBL" id="GFQ78021.1"/>
    </source>
</evidence>
<keyword evidence="2" id="KW-1185">Reference proteome</keyword>
<dbReference type="AlphaFoldDB" id="A0A8X6KMD0"/>
<reference evidence="1" key="1">
    <citation type="submission" date="2020-07" db="EMBL/GenBank/DDBJ databases">
        <title>Multicomponent nature underlies the extraordinary mechanical properties of spider dragline silk.</title>
        <authorList>
            <person name="Kono N."/>
            <person name="Nakamura H."/>
            <person name="Mori M."/>
            <person name="Yoshida Y."/>
            <person name="Ohtoshi R."/>
            <person name="Malay A.D."/>
            <person name="Moran D.A.P."/>
            <person name="Tomita M."/>
            <person name="Numata K."/>
            <person name="Arakawa K."/>
        </authorList>
    </citation>
    <scope>NUCLEOTIDE SEQUENCE</scope>
</reference>
<proteinExistence type="predicted"/>
<dbReference type="OrthoDB" id="6431584at2759"/>
<protein>
    <submittedName>
        <fullName evidence="1">Integrase catalytic domain-containing protein</fullName>
    </submittedName>
</protein>
<dbReference type="Proteomes" id="UP000887116">
    <property type="component" value="Unassembled WGS sequence"/>
</dbReference>
<evidence type="ECO:0000313" key="2">
    <source>
        <dbReference type="Proteomes" id="UP000887116"/>
    </source>
</evidence>
<organism evidence="1 2">
    <name type="scientific">Trichonephila clavata</name>
    <name type="common">Joro spider</name>
    <name type="synonym">Nephila clavata</name>
    <dbReference type="NCBI Taxonomy" id="2740835"/>
    <lineage>
        <taxon>Eukaryota</taxon>
        <taxon>Metazoa</taxon>
        <taxon>Ecdysozoa</taxon>
        <taxon>Arthropoda</taxon>
        <taxon>Chelicerata</taxon>
        <taxon>Arachnida</taxon>
        <taxon>Araneae</taxon>
        <taxon>Araneomorphae</taxon>
        <taxon>Entelegynae</taxon>
        <taxon>Araneoidea</taxon>
        <taxon>Nephilidae</taxon>
        <taxon>Trichonephila</taxon>
    </lineage>
</organism>
<dbReference type="PANTHER" id="PTHR47331">
    <property type="entry name" value="PHD-TYPE DOMAIN-CONTAINING PROTEIN"/>
    <property type="match status" value="1"/>
</dbReference>
<comment type="caution">
    <text evidence="1">The sequence shown here is derived from an EMBL/GenBank/DDBJ whole genome shotgun (WGS) entry which is preliminary data.</text>
</comment>
<sequence length="127" mass="15043">MLAWIFRFYFKLRKTTFDCSENLSVSEHERAEIELMLIQMESFKGINDDKIIKLRPIVDNKGLIRAKTNVAYRDDTKDFRFPIILPSDHTVKLLIMKEHIDLLHAGTSMLMSHLCEKYWIIKARKTI</sequence>
<name>A0A8X6KMD0_TRICU</name>
<gene>
    <name evidence="1" type="primary">AVEN_52673_1</name>
    <name evidence="1" type="ORF">TNCT_57171</name>
</gene>